<dbReference type="Proteomes" id="UP001431963">
    <property type="component" value="Unassembled WGS sequence"/>
</dbReference>
<evidence type="ECO:0008006" key="3">
    <source>
        <dbReference type="Google" id="ProtNLM"/>
    </source>
</evidence>
<dbReference type="EMBL" id="JBALHR010000002">
    <property type="protein sequence ID" value="MEH7827237.1"/>
    <property type="molecule type" value="Genomic_DNA"/>
</dbReference>
<dbReference type="RefSeq" id="WP_335419722.1">
    <property type="nucleotide sequence ID" value="NZ_JBALHR010000002.1"/>
</dbReference>
<sequence>MTGPRVGIGHNGGPDMAGRGWRAHCWRQARADLLPHLPIEVVRTRVRRAQALGLDYKTYAGVRATTGRDIVAFLFSSNALRVLPGRAVPQTVAQRLDGLAADRIGLALAPLAPEVLMTLPLHEAHAAPRPFAPWPEMRAALDAARGHRPGGACVLVTEAPFEMDWLVAGRLGACLPSSAIFG</sequence>
<name>A0ABU8BRB1_9RHOB</name>
<evidence type="ECO:0000313" key="1">
    <source>
        <dbReference type="EMBL" id="MEH7827237.1"/>
    </source>
</evidence>
<reference evidence="1" key="1">
    <citation type="submission" date="2024-02" db="EMBL/GenBank/DDBJ databases">
        <title>Genome sequences of strain Gemmobacter sp. JM10B15.</title>
        <authorList>
            <person name="Zhang M."/>
        </authorList>
    </citation>
    <scope>NUCLEOTIDE SEQUENCE</scope>
    <source>
        <strain evidence="1">JM10B15</strain>
    </source>
</reference>
<proteinExistence type="predicted"/>
<accession>A0ABU8BRB1</accession>
<protein>
    <recommendedName>
        <fullName evidence="3">GNAT family N-acetyltransferase</fullName>
    </recommendedName>
</protein>
<keyword evidence="2" id="KW-1185">Reference proteome</keyword>
<organism evidence="1 2">
    <name type="scientific">Gemmobacter denitrificans</name>
    <dbReference type="NCBI Taxonomy" id="3123040"/>
    <lineage>
        <taxon>Bacteria</taxon>
        <taxon>Pseudomonadati</taxon>
        <taxon>Pseudomonadota</taxon>
        <taxon>Alphaproteobacteria</taxon>
        <taxon>Rhodobacterales</taxon>
        <taxon>Paracoccaceae</taxon>
        <taxon>Gemmobacter</taxon>
    </lineage>
</organism>
<gene>
    <name evidence="1" type="ORF">V6590_03680</name>
</gene>
<comment type="caution">
    <text evidence="1">The sequence shown here is derived from an EMBL/GenBank/DDBJ whole genome shotgun (WGS) entry which is preliminary data.</text>
</comment>
<evidence type="ECO:0000313" key="2">
    <source>
        <dbReference type="Proteomes" id="UP001431963"/>
    </source>
</evidence>